<evidence type="ECO:0000313" key="1">
    <source>
        <dbReference type="EMBL" id="JAE06916.1"/>
    </source>
</evidence>
<reference evidence="1" key="1">
    <citation type="submission" date="2014-09" db="EMBL/GenBank/DDBJ databases">
        <authorList>
            <person name="Magalhaes I.L.F."/>
            <person name="Oliveira U."/>
            <person name="Santos F.R."/>
            <person name="Vidigal T.H.D.A."/>
            <person name="Brescovit A.D."/>
            <person name="Santos A.J."/>
        </authorList>
    </citation>
    <scope>NUCLEOTIDE SEQUENCE</scope>
    <source>
        <tissue evidence="1">Shoot tissue taken approximately 20 cm above the soil surface</tissue>
    </source>
</reference>
<organism evidence="1">
    <name type="scientific">Arundo donax</name>
    <name type="common">Giant reed</name>
    <name type="synonym">Donax arundinaceus</name>
    <dbReference type="NCBI Taxonomy" id="35708"/>
    <lineage>
        <taxon>Eukaryota</taxon>
        <taxon>Viridiplantae</taxon>
        <taxon>Streptophyta</taxon>
        <taxon>Embryophyta</taxon>
        <taxon>Tracheophyta</taxon>
        <taxon>Spermatophyta</taxon>
        <taxon>Magnoliopsida</taxon>
        <taxon>Liliopsida</taxon>
        <taxon>Poales</taxon>
        <taxon>Poaceae</taxon>
        <taxon>PACMAD clade</taxon>
        <taxon>Arundinoideae</taxon>
        <taxon>Arundineae</taxon>
        <taxon>Arundo</taxon>
    </lineage>
</organism>
<sequence>MVVEQAFIIDSAVLLNPAAAKREICFYSLLFRIPSSSSLII</sequence>
<reference evidence="1" key="2">
    <citation type="journal article" date="2015" name="Data Brief">
        <title>Shoot transcriptome of the giant reed, Arundo donax.</title>
        <authorList>
            <person name="Barrero R.A."/>
            <person name="Guerrero F.D."/>
            <person name="Moolhuijzen P."/>
            <person name="Goolsby J.A."/>
            <person name="Tidwell J."/>
            <person name="Bellgard S.E."/>
            <person name="Bellgard M.I."/>
        </authorList>
    </citation>
    <scope>NUCLEOTIDE SEQUENCE</scope>
    <source>
        <tissue evidence="1">Shoot tissue taken approximately 20 cm above the soil surface</tissue>
    </source>
</reference>
<proteinExistence type="predicted"/>
<dbReference type="EMBL" id="GBRH01190980">
    <property type="protein sequence ID" value="JAE06916.1"/>
    <property type="molecule type" value="Transcribed_RNA"/>
</dbReference>
<name>A0A0A9F9U3_ARUDO</name>
<accession>A0A0A9F9U3</accession>
<protein>
    <submittedName>
        <fullName evidence="1">Uncharacterized protein</fullName>
    </submittedName>
</protein>
<dbReference type="AlphaFoldDB" id="A0A0A9F9U3"/>